<evidence type="ECO:0000256" key="6">
    <source>
        <dbReference type="ARBA" id="ARBA00022801"/>
    </source>
</evidence>
<accession>A0A6A0HET1</accession>
<dbReference type="Pfam" id="PF00614">
    <property type="entry name" value="PLDc"/>
    <property type="match status" value="1"/>
</dbReference>
<comment type="caution">
    <text evidence="12">The sequence shown here is derived from an EMBL/GenBank/DDBJ whole genome shotgun (WGS) entry which is preliminary data.</text>
</comment>
<reference evidence="12" key="3">
    <citation type="submission" date="2019-06" db="EMBL/GenBank/DDBJ databases">
        <authorList>
            <person name="Poynton C."/>
            <person name="Hasenbein S."/>
            <person name="Benoit J.B."/>
            <person name="Sepulveda M.S."/>
            <person name="Poelchau M.F."/>
            <person name="Murali S.C."/>
            <person name="Chen S."/>
            <person name="Glastad K.M."/>
            <person name="Werren J.H."/>
            <person name="Vineis J.H."/>
            <person name="Bowen J.L."/>
            <person name="Friedrich M."/>
            <person name="Jones J."/>
            <person name="Robertson H.M."/>
            <person name="Feyereisen R."/>
            <person name="Mechler-Hickson A."/>
            <person name="Mathers N."/>
            <person name="Lee C.E."/>
            <person name="Colbourne J.K."/>
            <person name="Biales A."/>
            <person name="Johnston J.S."/>
            <person name="Wellborn G.A."/>
            <person name="Rosendale A.J."/>
            <person name="Cridge A.G."/>
            <person name="Munoz-Torres M.C."/>
            <person name="Bain P.A."/>
            <person name="Manny A.R."/>
            <person name="Major K.M."/>
            <person name="Lambert F.N."/>
            <person name="Vulpe C.D."/>
            <person name="Tuck P."/>
            <person name="Blalock B.J."/>
            <person name="Lin Y.-Y."/>
            <person name="Smith M.E."/>
            <person name="Ochoa-Acuna H."/>
            <person name="Chen M.-J.M."/>
            <person name="Childers C.P."/>
            <person name="Qu J."/>
            <person name="Dugan S."/>
            <person name="Lee S.L."/>
            <person name="Chao H."/>
            <person name="Dinh H."/>
            <person name="Han Y."/>
            <person name="Doddapaneni H."/>
            <person name="Worley K.C."/>
            <person name="Muzny D.M."/>
            <person name="Gibbs R.A."/>
            <person name="Richards S."/>
        </authorList>
    </citation>
    <scope>NUCLEOTIDE SEQUENCE</scope>
    <source>
        <strain evidence="12">HAZT.00-mixed</strain>
        <tissue evidence="12">Whole organism</tissue>
    </source>
</reference>
<name>A0A6A0HET1_HYAAZ</name>
<dbReference type="SUPFAM" id="SSF56024">
    <property type="entry name" value="Phospholipase D/nuclease"/>
    <property type="match status" value="1"/>
</dbReference>
<dbReference type="InterPro" id="IPR000008">
    <property type="entry name" value="C2_dom"/>
</dbReference>
<evidence type="ECO:0000256" key="1">
    <source>
        <dbReference type="ARBA" id="ARBA00001913"/>
    </source>
</evidence>
<dbReference type="InterPro" id="IPR015679">
    <property type="entry name" value="PLipase_D_fam"/>
</dbReference>
<sequence>MEEPKHLRGHLEVEVQEAFDLPNLDKNQGRPGNLSDPYVVVRVLGPKRTEKKLGRTHTIDDCLNPKWWYTLNAEIDSEVLEIRFDVKDEDTFRADKIGSCTVPVIAFINTGEYRGCLVLRNKKGESAGRLKICVRFCGNLNRQVVAASRPTCKIRGCVQRRRTCSIEDKNIIFHGKMIINIESAEDLPNLDSTFLNKENKTDPFVSAFLVDGDERWRKQGIFRDAALDCRDIDANFYYEGDDYWNAQIFRSICEDSLTFRTADPENIITKQGRKIDNSLHRAYIHQIQASEKFVYLENQYFIGSSHMWKDCRDTPVRNLVPLEIAKKIVDKIRKGEEFVAYIVFPMFPEGNPVDVVTQEILHWQYHTMEMMYGMIGNTIQEMGHDTTPQDYLLFFCLGLRVGPASVPQNLTPPTDEAAALSFKNRRSMIYVHSKLAIFDDNYIIVGSANINDRSLAGARDTEIAMGAYQPKVGPRVNNDIATFRKCLWSEHLGSLAPLELDPGSILCARKVRRIAEDSLMRYIDVQKPLPLAHLLSYPLSIDRRGVVTSRPDCEFFPDTKAMVLGTRSKVLPSFLTT</sequence>
<dbReference type="GO" id="GO:0004630">
    <property type="term" value="F:phospholipase D activity"/>
    <property type="evidence" value="ECO:0007669"/>
    <property type="project" value="UniProtKB-EC"/>
</dbReference>
<gene>
    <name evidence="12" type="ORF">HAZT_HAZT005882</name>
</gene>
<evidence type="ECO:0000256" key="7">
    <source>
        <dbReference type="ARBA" id="ARBA00022837"/>
    </source>
</evidence>
<dbReference type="GO" id="GO:0005886">
    <property type="term" value="C:plasma membrane"/>
    <property type="evidence" value="ECO:0007669"/>
    <property type="project" value="TreeGrafter"/>
</dbReference>
<keyword evidence="6" id="KW-0378">Hydrolase</keyword>
<evidence type="ECO:0000259" key="10">
    <source>
        <dbReference type="PROSITE" id="PS50004"/>
    </source>
</evidence>
<keyword evidence="7" id="KW-0106">Calcium</keyword>
<evidence type="ECO:0000259" key="11">
    <source>
        <dbReference type="PROSITE" id="PS50035"/>
    </source>
</evidence>
<comment type="cofactor">
    <cofactor evidence="1">
        <name>Ca(2+)</name>
        <dbReference type="ChEBI" id="CHEBI:29108"/>
    </cofactor>
</comment>
<dbReference type="PROSITE" id="PS50035">
    <property type="entry name" value="PLD"/>
    <property type="match status" value="1"/>
</dbReference>
<dbReference type="OrthoDB" id="14911at2759"/>
<dbReference type="SMART" id="SM00155">
    <property type="entry name" value="PLDc"/>
    <property type="match status" value="1"/>
</dbReference>
<dbReference type="Pfam" id="PF12357">
    <property type="entry name" value="PLD_C"/>
    <property type="match status" value="1"/>
</dbReference>
<dbReference type="Proteomes" id="UP000711488">
    <property type="component" value="Unassembled WGS sequence"/>
</dbReference>
<dbReference type="GO" id="GO:0009395">
    <property type="term" value="P:phospholipid catabolic process"/>
    <property type="evidence" value="ECO:0007669"/>
    <property type="project" value="TreeGrafter"/>
</dbReference>
<dbReference type="InterPro" id="IPR001736">
    <property type="entry name" value="PLipase_D/transphosphatidylase"/>
</dbReference>
<evidence type="ECO:0000256" key="4">
    <source>
        <dbReference type="ARBA" id="ARBA00022723"/>
    </source>
</evidence>
<reference evidence="12" key="1">
    <citation type="submission" date="2014-08" db="EMBL/GenBank/DDBJ databases">
        <authorList>
            <person name="Murali S."/>
            <person name="Richards S."/>
            <person name="Bandaranaike D."/>
            <person name="Bellair M."/>
            <person name="Blankenburg K."/>
            <person name="Chao H."/>
            <person name="Dinh H."/>
            <person name="Doddapaneni H."/>
            <person name="Dugan-Rocha S."/>
            <person name="Elkadiri S."/>
            <person name="Gnanaolivu R."/>
            <person name="Hughes D."/>
            <person name="Lee S."/>
            <person name="Li M."/>
            <person name="Ming W."/>
            <person name="Munidasa M."/>
            <person name="Muniz J."/>
            <person name="Nguyen L."/>
            <person name="Osuji N."/>
            <person name="Pu L.-L."/>
            <person name="Puazo M."/>
            <person name="Skinner E."/>
            <person name="Qu C."/>
            <person name="Quiroz J."/>
            <person name="Raj R."/>
            <person name="Weissenberger G."/>
            <person name="Xin Y."/>
            <person name="Zou X."/>
            <person name="Han Y."/>
            <person name="Worley K."/>
            <person name="Muzny D."/>
            <person name="Gibbs R."/>
        </authorList>
    </citation>
    <scope>NUCLEOTIDE SEQUENCE</scope>
    <source>
        <strain evidence="12">HAZT.00-mixed</strain>
        <tissue evidence="12">Whole organism</tissue>
    </source>
</reference>
<dbReference type="Pfam" id="PF00168">
    <property type="entry name" value="C2"/>
    <property type="match status" value="2"/>
</dbReference>
<dbReference type="CDD" id="cd00030">
    <property type="entry name" value="C2"/>
    <property type="match status" value="1"/>
</dbReference>
<keyword evidence="5" id="KW-0677">Repeat</keyword>
<dbReference type="InterPro" id="IPR024632">
    <property type="entry name" value="PLipase_D_C"/>
</dbReference>
<evidence type="ECO:0000256" key="8">
    <source>
        <dbReference type="ARBA" id="ARBA00022963"/>
    </source>
</evidence>
<reference evidence="12" key="2">
    <citation type="journal article" date="2018" name="Environ. Sci. Technol.">
        <title>The Toxicogenome of Hyalella azteca: A Model for Sediment Ecotoxicology and Evolutionary Toxicology.</title>
        <authorList>
            <person name="Poynton H.C."/>
            <person name="Hasenbein S."/>
            <person name="Benoit J.B."/>
            <person name="Sepulveda M.S."/>
            <person name="Poelchau M.F."/>
            <person name="Hughes D.S.T."/>
            <person name="Murali S.C."/>
            <person name="Chen S."/>
            <person name="Glastad K.M."/>
            <person name="Goodisman M.A.D."/>
            <person name="Werren J.H."/>
            <person name="Vineis J.H."/>
            <person name="Bowen J.L."/>
            <person name="Friedrich M."/>
            <person name="Jones J."/>
            <person name="Robertson H.M."/>
            <person name="Feyereisen R."/>
            <person name="Mechler-Hickson A."/>
            <person name="Mathers N."/>
            <person name="Lee C.E."/>
            <person name="Colbourne J.K."/>
            <person name="Biales A."/>
            <person name="Johnston J.S."/>
            <person name="Wellborn G.A."/>
            <person name="Rosendale A.J."/>
            <person name="Cridge A.G."/>
            <person name="Munoz-Torres M.C."/>
            <person name="Bain P.A."/>
            <person name="Manny A.R."/>
            <person name="Major K.M."/>
            <person name="Lambert F.N."/>
            <person name="Vulpe C.D."/>
            <person name="Tuck P."/>
            <person name="Blalock B.J."/>
            <person name="Lin Y.Y."/>
            <person name="Smith M.E."/>
            <person name="Ochoa-Acuna H."/>
            <person name="Chen M.M."/>
            <person name="Childers C.P."/>
            <person name="Qu J."/>
            <person name="Dugan S."/>
            <person name="Lee S.L."/>
            <person name="Chao H."/>
            <person name="Dinh H."/>
            <person name="Han Y."/>
            <person name="Doddapaneni H."/>
            <person name="Worley K.C."/>
            <person name="Muzny D.M."/>
            <person name="Gibbs R.A."/>
            <person name="Richards S."/>
        </authorList>
    </citation>
    <scope>NUCLEOTIDE SEQUENCE</scope>
    <source>
        <strain evidence="12">HAZT.00-mixed</strain>
        <tissue evidence="12">Whole organism</tissue>
    </source>
</reference>
<dbReference type="SUPFAM" id="SSF49562">
    <property type="entry name" value="C2 domain (Calcium/lipid-binding domain, CaLB)"/>
    <property type="match status" value="1"/>
</dbReference>
<feature type="domain" description="PLD phosphodiesterase" evidence="11">
    <location>
        <begin position="427"/>
        <end position="454"/>
    </location>
</feature>
<dbReference type="EMBL" id="JQDR03002444">
    <property type="protein sequence ID" value="KAA0203107.1"/>
    <property type="molecule type" value="Genomic_DNA"/>
</dbReference>
<proteinExistence type="inferred from homology"/>
<dbReference type="PANTHER" id="PTHR18896">
    <property type="entry name" value="PHOSPHOLIPASE D"/>
    <property type="match status" value="1"/>
</dbReference>
<evidence type="ECO:0000256" key="5">
    <source>
        <dbReference type="ARBA" id="ARBA00022737"/>
    </source>
</evidence>
<comment type="similarity">
    <text evidence="2">Belongs to the phospholipase D family. C2-PLD subfamily.</text>
</comment>
<dbReference type="PROSITE" id="PS50004">
    <property type="entry name" value="C2"/>
    <property type="match status" value="1"/>
</dbReference>
<dbReference type="GO" id="GO:0046872">
    <property type="term" value="F:metal ion binding"/>
    <property type="evidence" value="ECO:0007669"/>
    <property type="project" value="UniProtKB-KW"/>
</dbReference>
<evidence type="ECO:0000313" key="12">
    <source>
        <dbReference type="EMBL" id="KAA0203107.1"/>
    </source>
</evidence>
<dbReference type="AlphaFoldDB" id="A0A6A0HET1"/>
<keyword evidence="8" id="KW-0442">Lipid degradation</keyword>
<organism evidence="12">
    <name type="scientific">Hyalella azteca</name>
    <name type="common">Amphipod</name>
    <dbReference type="NCBI Taxonomy" id="294128"/>
    <lineage>
        <taxon>Eukaryota</taxon>
        <taxon>Metazoa</taxon>
        <taxon>Ecdysozoa</taxon>
        <taxon>Arthropoda</taxon>
        <taxon>Crustacea</taxon>
        <taxon>Multicrustacea</taxon>
        <taxon>Malacostraca</taxon>
        <taxon>Eumalacostraca</taxon>
        <taxon>Peracarida</taxon>
        <taxon>Amphipoda</taxon>
        <taxon>Senticaudata</taxon>
        <taxon>Talitrida</taxon>
        <taxon>Talitroidea</taxon>
        <taxon>Hyalellidae</taxon>
        <taxon>Hyalella</taxon>
    </lineage>
</organism>
<dbReference type="SMART" id="SM00239">
    <property type="entry name" value="C2"/>
    <property type="match status" value="1"/>
</dbReference>
<dbReference type="Gene3D" id="2.60.40.150">
    <property type="entry name" value="C2 domain"/>
    <property type="match status" value="1"/>
</dbReference>
<dbReference type="Gene3D" id="3.30.870.10">
    <property type="entry name" value="Endonuclease Chain A"/>
    <property type="match status" value="1"/>
</dbReference>
<evidence type="ECO:0000256" key="2">
    <source>
        <dbReference type="ARBA" id="ARBA00010683"/>
    </source>
</evidence>
<evidence type="ECO:0000256" key="9">
    <source>
        <dbReference type="ARBA" id="ARBA00023098"/>
    </source>
</evidence>
<keyword evidence="4" id="KW-0479">Metal-binding</keyword>
<protein>
    <recommendedName>
        <fullName evidence="3">phospholipase D</fullName>
        <ecNumber evidence="3">3.1.4.4</ecNumber>
    </recommendedName>
</protein>
<evidence type="ECO:0000256" key="3">
    <source>
        <dbReference type="ARBA" id="ARBA00012027"/>
    </source>
</evidence>
<dbReference type="PANTHER" id="PTHR18896:SF60">
    <property type="entry name" value="PHOSPHOLIPASE D"/>
    <property type="match status" value="1"/>
</dbReference>
<dbReference type="InterPro" id="IPR035892">
    <property type="entry name" value="C2_domain_sf"/>
</dbReference>
<keyword evidence="9" id="KW-0443">Lipid metabolism</keyword>
<dbReference type="EC" id="3.1.4.4" evidence="3"/>
<feature type="domain" description="C2" evidence="10">
    <location>
        <begin position="1"/>
        <end position="117"/>
    </location>
</feature>